<dbReference type="InterPro" id="IPR000209">
    <property type="entry name" value="Peptidase_S8/S53_dom"/>
</dbReference>
<dbReference type="SUPFAM" id="SSF52743">
    <property type="entry name" value="Subtilisin-like"/>
    <property type="match status" value="1"/>
</dbReference>
<dbReference type="InterPro" id="IPR037045">
    <property type="entry name" value="S8pro/Inhibitor_I9_sf"/>
</dbReference>
<evidence type="ECO:0000259" key="6">
    <source>
        <dbReference type="Pfam" id="PF05922"/>
    </source>
</evidence>
<comment type="caution">
    <text evidence="3">Lacks conserved residue(s) required for the propagation of feature annotation.</text>
</comment>
<dbReference type="InterPro" id="IPR045051">
    <property type="entry name" value="SBT"/>
</dbReference>
<dbReference type="GO" id="GO:0006508">
    <property type="term" value="P:proteolysis"/>
    <property type="evidence" value="ECO:0007669"/>
    <property type="project" value="InterPro"/>
</dbReference>
<organism evidence="7 8">
    <name type="scientific">Colocasia esculenta</name>
    <name type="common">Wild taro</name>
    <name type="synonym">Arum esculentum</name>
    <dbReference type="NCBI Taxonomy" id="4460"/>
    <lineage>
        <taxon>Eukaryota</taxon>
        <taxon>Viridiplantae</taxon>
        <taxon>Streptophyta</taxon>
        <taxon>Embryophyta</taxon>
        <taxon>Tracheophyta</taxon>
        <taxon>Spermatophyta</taxon>
        <taxon>Magnoliopsida</taxon>
        <taxon>Liliopsida</taxon>
        <taxon>Araceae</taxon>
        <taxon>Aroideae</taxon>
        <taxon>Colocasieae</taxon>
        <taxon>Colocasia</taxon>
    </lineage>
</organism>
<evidence type="ECO:0000313" key="7">
    <source>
        <dbReference type="EMBL" id="MQL99889.1"/>
    </source>
</evidence>
<dbReference type="PROSITE" id="PS51892">
    <property type="entry name" value="SUBTILASE"/>
    <property type="match status" value="1"/>
</dbReference>
<dbReference type="Pfam" id="PF00082">
    <property type="entry name" value="Peptidase_S8"/>
    <property type="match status" value="1"/>
</dbReference>
<feature type="region of interest" description="Disordered" evidence="4">
    <location>
        <begin position="1"/>
        <end position="21"/>
    </location>
</feature>
<evidence type="ECO:0000256" key="3">
    <source>
        <dbReference type="PROSITE-ProRule" id="PRU01240"/>
    </source>
</evidence>
<keyword evidence="2" id="KW-0732">Signal</keyword>
<evidence type="ECO:0000256" key="2">
    <source>
        <dbReference type="ARBA" id="ARBA00022729"/>
    </source>
</evidence>
<name>A0A843W9Z8_COLES</name>
<dbReference type="Gene3D" id="3.40.50.200">
    <property type="entry name" value="Peptidase S8/S53 domain"/>
    <property type="match status" value="1"/>
</dbReference>
<gene>
    <name evidence="7" type="ORF">Taro_032622</name>
</gene>
<evidence type="ECO:0000259" key="5">
    <source>
        <dbReference type="Pfam" id="PF00082"/>
    </source>
</evidence>
<proteinExistence type="inferred from homology"/>
<evidence type="ECO:0000256" key="4">
    <source>
        <dbReference type="SAM" id="MobiDB-lite"/>
    </source>
</evidence>
<evidence type="ECO:0000256" key="1">
    <source>
        <dbReference type="ARBA" id="ARBA00011073"/>
    </source>
</evidence>
<dbReference type="InterPro" id="IPR036852">
    <property type="entry name" value="Peptidase_S8/S53_dom_sf"/>
</dbReference>
<reference evidence="7" key="1">
    <citation type="submission" date="2017-07" db="EMBL/GenBank/DDBJ databases">
        <title>Taro Niue Genome Assembly and Annotation.</title>
        <authorList>
            <person name="Atibalentja N."/>
            <person name="Keating K."/>
            <person name="Fields C.J."/>
        </authorList>
    </citation>
    <scope>NUCLEOTIDE SEQUENCE</scope>
    <source>
        <strain evidence="7">Niue_2</strain>
        <tissue evidence="7">Leaf</tissue>
    </source>
</reference>
<dbReference type="EMBL" id="NMUH01002426">
    <property type="protein sequence ID" value="MQL99889.1"/>
    <property type="molecule type" value="Genomic_DNA"/>
</dbReference>
<dbReference type="AlphaFoldDB" id="A0A843W9Z8"/>
<keyword evidence="8" id="KW-1185">Reference proteome</keyword>
<feature type="domain" description="Inhibitor I9" evidence="6">
    <location>
        <begin position="72"/>
        <end position="153"/>
    </location>
</feature>
<dbReference type="PANTHER" id="PTHR10795">
    <property type="entry name" value="PROPROTEIN CONVERTASE SUBTILISIN/KEXIN"/>
    <property type="match status" value="1"/>
</dbReference>
<comment type="caution">
    <text evidence="7">The sequence shown here is derived from an EMBL/GenBank/DDBJ whole genome shotgun (WGS) entry which is preliminary data.</text>
</comment>
<protein>
    <submittedName>
        <fullName evidence="7">Uncharacterized protein</fullName>
    </submittedName>
</protein>
<dbReference type="Proteomes" id="UP000652761">
    <property type="component" value="Unassembled WGS sequence"/>
</dbReference>
<sequence>MTGGGEEDLKQVEEKRPAGWRRVAVPRPAGATKARWGPRLTPVTAFHLPCVHRGHHVHEARGHADGASRLQTYIISVQKPKSATFGREDRERWYKSFLSVDAAAQDEGMGESRWVYSYHEAITGFAARLTEEEVMGIKKKEGFLHAYPDSVLHPATTHSPEFIGLHMGRYGAVVPQAVGVSVLGNANGTASGIAPRAHLTIYKVCTDSKCQVSDILEGIDAAMADGVDILSISLGGSPSLFTFTDLIAIGAFRAAKKGVFVSCAAGNFGDEDTVNDAPWILTVAAGTMDRSIVASVKLEDGSCCGGFQAGADLCYYSSNSSILQGQSAFQAVGFTHGLLPLVLPGANLSDDAPAFTCQPEFLVDADIKGKIVLGAPPLRQRTYSLPLTSALPMALRS</sequence>
<feature type="domain" description="Peptidase S8/S53" evidence="5">
    <location>
        <begin position="182"/>
        <end position="320"/>
    </location>
</feature>
<dbReference type="Gene3D" id="3.30.70.80">
    <property type="entry name" value="Peptidase S8 propeptide/proteinase inhibitor I9"/>
    <property type="match status" value="1"/>
</dbReference>
<dbReference type="GO" id="GO:0004252">
    <property type="term" value="F:serine-type endopeptidase activity"/>
    <property type="evidence" value="ECO:0007669"/>
    <property type="project" value="InterPro"/>
</dbReference>
<dbReference type="InterPro" id="IPR010259">
    <property type="entry name" value="S8pro/Inhibitor_I9"/>
</dbReference>
<accession>A0A843W9Z8</accession>
<evidence type="ECO:0000313" key="8">
    <source>
        <dbReference type="Proteomes" id="UP000652761"/>
    </source>
</evidence>
<dbReference type="Pfam" id="PF05922">
    <property type="entry name" value="Inhibitor_I9"/>
    <property type="match status" value="1"/>
</dbReference>
<comment type="similarity">
    <text evidence="1 3">Belongs to the peptidase S8 family.</text>
</comment>
<dbReference type="OrthoDB" id="852149at2759"/>
<feature type="compositionally biased region" description="Basic and acidic residues" evidence="4">
    <location>
        <begin position="7"/>
        <end position="17"/>
    </location>
</feature>